<protein>
    <submittedName>
        <fullName evidence="1">Uncharacterized protein</fullName>
    </submittedName>
</protein>
<organism evidence="1">
    <name type="scientific">marine sediment metagenome</name>
    <dbReference type="NCBI Taxonomy" id="412755"/>
    <lineage>
        <taxon>unclassified sequences</taxon>
        <taxon>metagenomes</taxon>
        <taxon>ecological metagenomes</taxon>
    </lineage>
</organism>
<reference evidence="1" key="1">
    <citation type="journal article" date="2014" name="Front. Microbiol.">
        <title>High frequency of phylogenetically diverse reductive dehalogenase-homologous genes in deep subseafloor sedimentary metagenomes.</title>
        <authorList>
            <person name="Kawai M."/>
            <person name="Futagami T."/>
            <person name="Toyoda A."/>
            <person name="Takaki Y."/>
            <person name="Nishi S."/>
            <person name="Hori S."/>
            <person name="Arai W."/>
            <person name="Tsubouchi T."/>
            <person name="Morono Y."/>
            <person name="Uchiyama I."/>
            <person name="Ito T."/>
            <person name="Fujiyama A."/>
            <person name="Inagaki F."/>
            <person name="Takami H."/>
        </authorList>
    </citation>
    <scope>NUCLEOTIDE SEQUENCE</scope>
    <source>
        <strain evidence="1">Expedition CK06-06</strain>
    </source>
</reference>
<dbReference type="EMBL" id="BARU01004252">
    <property type="protein sequence ID" value="GAH19168.1"/>
    <property type="molecule type" value="Genomic_DNA"/>
</dbReference>
<name>X1FEI3_9ZZZZ</name>
<dbReference type="AlphaFoldDB" id="X1FEI3"/>
<sequence>MIKKTELIGKYVSYMYFGSYRTHKVVRVSGNTLTVMDAVGIKHRIHPKTTKILGRQFPKRGLEPIEW</sequence>
<evidence type="ECO:0000313" key="1">
    <source>
        <dbReference type="EMBL" id="GAH19168.1"/>
    </source>
</evidence>
<proteinExistence type="predicted"/>
<gene>
    <name evidence="1" type="ORF">S03H2_08664</name>
</gene>
<accession>X1FEI3</accession>
<comment type="caution">
    <text evidence="1">The sequence shown here is derived from an EMBL/GenBank/DDBJ whole genome shotgun (WGS) entry which is preliminary data.</text>
</comment>